<dbReference type="Proteomes" id="UP000481360">
    <property type="component" value="Unassembled WGS sequence"/>
</dbReference>
<keyword evidence="2" id="KW-0804">Transcription</keyword>
<evidence type="ECO:0000256" key="2">
    <source>
        <dbReference type="ARBA" id="ARBA00023163"/>
    </source>
</evidence>
<keyword evidence="3" id="KW-0812">Transmembrane</keyword>
<dbReference type="InterPro" id="IPR036388">
    <property type="entry name" value="WH-like_DNA-bd_sf"/>
</dbReference>
<dbReference type="Pfam" id="PF13185">
    <property type="entry name" value="GAF_2"/>
    <property type="match status" value="1"/>
</dbReference>
<dbReference type="Pfam" id="PF03861">
    <property type="entry name" value="ANTAR"/>
    <property type="match status" value="1"/>
</dbReference>
<evidence type="ECO:0000313" key="6">
    <source>
        <dbReference type="Proteomes" id="UP000481360"/>
    </source>
</evidence>
<gene>
    <name evidence="5" type="ORF">G7043_29750</name>
</gene>
<protein>
    <submittedName>
        <fullName evidence="5">GAF and ANTAR domain-containing protein</fullName>
    </submittedName>
</protein>
<keyword evidence="3" id="KW-1133">Transmembrane helix</keyword>
<dbReference type="InterPro" id="IPR003018">
    <property type="entry name" value="GAF"/>
</dbReference>
<dbReference type="SMART" id="SM01012">
    <property type="entry name" value="ANTAR"/>
    <property type="match status" value="1"/>
</dbReference>
<evidence type="ECO:0000256" key="1">
    <source>
        <dbReference type="ARBA" id="ARBA00023015"/>
    </source>
</evidence>
<dbReference type="InterPro" id="IPR029016">
    <property type="entry name" value="GAF-like_dom_sf"/>
</dbReference>
<dbReference type="EMBL" id="JAAMPJ010000009">
    <property type="protein sequence ID" value="NGY63111.1"/>
    <property type="molecule type" value="Genomic_DNA"/>
</dbReference>
<sequence length="245" mass="25768">MTSVGTNRHLDLLVVINEMARANQEPMGVRHVCLACRAGLNAAGVGVYLAGTAQPLEVVGTAGEEMAELQVTMGEGPASEALRQNQPVLVPDLTNGWSAQRWPVFAPAAVAAGVAAVFVIPLTLGAIALGALEICRDVDGPLSPDELADALLFADTATALLLGRSAAPAAPDGADLWGAEPERRWAVVHQATGMVSVQLDTDLGEAFLRLRAHAYLSGLRLSEVAADVVARRLRFTPDTNHEKQR</sequence>
<comment type="caution">
    <text evidence="5">The sequence shown here is derived from an EMBL/GenBank/DDBJ whole genome shotgun (WGS) entry which is preliminary data.</text>
</comment>
<dbReference type="SUPFAM" id="SSF55781">
    <property type="entry name" value="GAF domain-like"/>
    <property type="match status" value="1"/>
</dbReference>
<organism evidence="5 6">
    <name type="scientific">Lentzea alba</name>
    <dbReference type="NCBI Taxonomy" id="2714351"/>
    <lineage>
        <taxon>Bacteria</taxon>
        <taxon>Bacillati</taxon>
        <taxon>Actinomycetota</taxon>
        <taxon>Actinomycetes</taxon>
        <taxon>Pseudonocardiales</taxon>
        <taxon>Pseudonocardiaceae</taxon>
        <taxon>Lentzea</taxon>
    </lineage>
</organism>
<dbReference type="InterPro" id="IPR005561">
    <property type="entry name" value="ANTAR"/>
</dbReference>
<evidence type="ECO:0000256" key="3">
    <source>
        <dbReference type="SAM" id="Phobius"/>
    </source>
</evidence>
<keyword evidence="6" id="KW-1185">Reference proteome</keyword>
<reference evidence="5 6" key="1">
    <citation type="submission" date="2020-03" db="EMBL/GenBank/DDBJ databases">
        <title>Isolation and identification of active actinomycetes.</title>
        <authorList>
            <person name="Sun X."/>
        </authorList>
    </citation>
    <scope>NUCLEOTIDE SEQUENCE [LARGE SCALE GENOMIC DNA]</scope>
    <source>
        <strain evidence="5 6">NEAU-D13</strain>
    </source>
</reference>
<feature type="transmembrane region" description="Helical" evidence="3">
    <location>
        <begin position="104"/>
        <end position="132"/>
    </location>
</feature>
<keyword evidence="3" id="KW-0472">Membrane</keyword>
<evidence type="ECO:0000313" key="5">
    <source>
        <dbReference type="EMBL" id="NGY63111.1"/>
    </source>
</evidence>
<dbReference type="Gene3D" id="3.30.450.40">
    <property type="match status" value="1"/>
</dbReference>
<name>A0A7C9RTM4_9PSEU</name>
<dbReference type="GO" id="GO:0003723">
    <property type="term" value="F:RNA binding"/>
    <property type="evidence" value="ECO:0007669"/>
    <property type="project" value="InterPro"/>
</dbReference>
<dbReference type="Gene3D" id="1.10.10.10">
    <property type="entry name" value="Winged helix-like DNA-binding domain superfamily/Winged helix DNA-binding domain"/>
    <property type="match status" value="1"/>
</dbReference>
<accession>A0A7C9RTM4</accession>
<evidence type="ECO:0000259" key="4">
    <source>
        <dbReference type="SMART" id="SM01012"/>
    </source>
</evidence>
<proteinExistence type="predicted"/>
<dbReference type="AlphaFoldDB" id="A0A7C9RTM4"/>
<feature type="domain" description="ANTAR" evidence="4">
    <location>
        <begin position="143"/>
        <end position="229"/>
    </location>
</feature>
<keyword evidence="1" id="KW-0805">Transcription regulation</keyword>